<evidence type="ECO:0000259" key="1">
    <source>
        <dbReference type="Pfam" id="PF01764"/>
    </source>
</evidence>
<dbReference type="EMBL" id="VLLG01000003">
    <property type="protein sequence ID" value="TWI89234.1"/>
    <property type="molecule type" value="Genomic_DNA"/>
</dbReference>
<dbReference type="AlphaFoldDB" id="A0A562T7W7"/>
<sequence>MTPLSTTPGNGNPPPGAQNAVLLCFVTYSSDPVNDIGTYLPGWKIVWNGLQSSDGNYAFVATDAAEETYALAIRGSLPPQDVFSNWDAFANWILEDLDVITQVSWPYATTANPLISNGANTAFNNVLGMLDTLGSSVSLTDFLLDNAVKPGKQVIITGHSLGGNIANVFTSYFVSTLTKDGYSTSNVSLFTFAAPAPGNGDFASDLDAKLPAAWHYQNTNDIVPNFPVSDTIFLTGFLYVPQPAASEITVTYKGKTVSLREAFFLLAGVFLFYHYQQQSNHYTEFTASLNDQYLDNTAADWFGQAGAQHAVSNYAGFLGVTPATQLA</sequence>
<dbReference type="CDD" id="cd00519">
    <property type="entry name" value="Lipase_3"/>
    <property type="match status" value="1"/>
</dbReference>
<protein>
    <submittedName>
        <fullName evidence="2">Lipase (Class 3)</fullName>
    </submittedName>
</protein>
<name>A0A562T7W7_CHIJA</name>
<evidence type="ECO:0000313" key="2">
    <source>
        <dbReference type="EMBL" id="TWI89234.1"/>
    </source>
</evidence>
<dbReference type="Proteomes" id="UP000316778">
    <property type="component" value="Unassembled WGS sequence"/>
</dbReference>
<dbReference type="PANTHER" id="PTHR45856">
    <property type="entry name" value="ALPHA/BETA-HYDROLASES SUPERFAMILY PROTEIN"/>
    <property type="match status" value="1"/>
</dbReference>
<dbReference type="PANTHER" id="PTHR45856:SF11">
    <property type="entry name" value="FUNGAL LIPASE-LIKE DOMAIN-CONTAINING PROTEIN"/>
    <property type="match status" value="1"/>
</dbReference>
<dbReference type="InterPro" id="IPR051218">
    <property type="entry name" value="Sec_MonoDiacylglyc_Lipase"/>
</dbReference>
<dbReference type="InterPro" id="IPR029058">
    <property type="entry name" value="AB_hydrolase_fold"/>
</dbReference>
<dbReference type="OrthoDB" id="1223308at2"/>
<accession>A0A562T7W7</accession>
<dbReference type="SUPFAM" id="SSF53474">
    <property type="entry name" value="alpha/beta-Hydrolases"/>
    <property type="match status" value="1"/>
</dbReference>
<proteinExistence type="predicted"/>
<reference evidence="2 3" key="1">
    <citation type="journal article" date="2013" name="Stand. Genomic Sci.">
        <title>Genomic Encyclopedia of Type Strains, Phase I: The one thousand microbial genomes (KMG-I) project.</title>
        <authorList>
            <person name="Kyrpides N.C."/>
            <person name="Woyke T."/>
            <person name="Eisen J.A."/>
            <person name="Garrity G."/>
            <person name="Lilburn T.G."/>
            <person name="Beck B.J."/>
            <person name="Whitman W.B."/>
            <person name="Hugenholtz P."/>
            <person name="Klenk H.P."/>
        </authorList>
    </citation>
    <scope>NUCLEOTIDE SEQUENCE [LARGE SCALE GENOMIC DNA]</scope>
    <source>
        <strain evidence="2 3">DSM 13484</strain>
    </source>
</reference>
<feature type="domain" description="Fungal lipase-type" evidence="1">
    <location>
        <begin position="73"/>
        <end position="228"/>
    </location>
</feature>
<gene>
    <name evidence="2" type="ORF">LX66_3328</name>
</gene>
<keyword evidence="3" id="KW-1185">Reference proteome</keyword>
<dbReference type="InterPro" id="IPR002921">
    <property type="entry name" value="Fungal_lipase-type"/>
</dbReference>
<dbReference type="GO" id="GO:0006629">
    <property type="term" value="P:lipid metabolic process"/>
    <property type="evidence" value="ECO:0007669"/>
    <property type="project" value="InterPro"/>
</dbReference>
<dbReference type="Gene3D" id="3.40.50.1820">
    <property type="entry name" value="alpha/beta hydrolase"/>
    <property type="match status" value="1"/>
</dbReference>
<dbReference type="RefSeq" id="WP_145715395.1">
    <property type="nucleotide sequence ID" value="NZ_BAAAFY010000001.1"/>
</dbReference>
<organism evidence="2 3">
    <name type="scientific">Chitinophaga japonensis</name>
    <name type="common">Flexibacter japonensis</name>
    <dbReference type="NCBI Taxonomy" id="104662"/>
    <lineage>
        <taxon>Bacteria</taxon>
        <taxon>Pseudomonadati</taxon>
        <taxon>Bacteroidota</taxon>
        <taxon>Chitinophagia</taxon>
        <taxon>Chitinophagales</taxon>
        <taxon>Chitinophagaceae</taxon>
        <taxon>Chitinophaga</taxon>
    </lineage>
</organism>
<evidence type="ECO:0000313" key="3">
    <source>
        <dbReference type="Proteomes" id="UP000316778"/>
    </source>
</evidence>
<dbReference type="Pfam" id="PF01764">
    <property type="entry name" value="Lipase_3"/>
    <property type="match status" value="1"/>
</dbReference>
<comment type="caution">
    <text evidence="2">The sequence shown here is derived from an EMBL/GenBank/DDBJ whole genome shotgun (WGS) entry which is preliminary data.</text>
</comment>